<keyword evidence="3" id="KW-0813">Transport</keyword>
<dbReference type="Proteomes" id="UP000236745">
    <property type="component" value="Unassembled WGS sequence"/>
</dbReference>
<dbReference type="PANTHER" id="PTHR30489">
    <property type="entry name" value="LIPOPROTEIN-RELEASING SYSTEM TRANSMEMBRANE PROTEIN LOLE"/>
    <property type="match status" value="1"/>
</dbReference>
<dbReference type="GO" id="GO:0044874">
    <property type="term" value="P:lipoprotein localization to outer membrane"/>
    <property type="evidence" value="ECO:0007669"/>
    <property type="project" value="TreeGrafter"/>
</dbReference>
<sequence>MFKPLSLFVGLRYTAAKRGNHFISFISLVSMLGLMLGVAALILVLSVMNGFDRELKQRILGMVPHATLSAYGDELKDWRSLAGEIEGTSGLQGVAPYIQAQGMLTHAGRVQGVMVNGVDPAFEDQVSIIGQHMEHGTLNDLEAGEYRIVLGELLARYIGASVGDKVTLVLPEASVSVAGITPRLKRFTVSGIFSVGAQLDANLAYINIDDAARLKRMSQGAVDGVQLHFEDLFQAPALVREMARNQDRMLSYSDWTRTHGNLFQAIQLEKRMIGLLLFLIVFVAAFNIVSTLVMVVTDKRADIAILRTMGATPSVILRIFIVQGVVIGVIGTLLGTLLGIVLALSVTDLVAWIEQTFGIQFLSADVYFISYLPSQLQWADVSLITSTALGISFLATIYPAWRASRTQPAEALRYE</sequence>
<dbReference type="Pfam" id="PF02687">
    <property type="entry name" value="FtsX"/>
    <property type="match status" value="1"/>
</dbReference>
<feature type="transmembrane region" description="Helical" evidence="8">
    <location>
        <begin position="273"/>
        <end position="296"/>
    </location>
</feature>
<dbReference type="InterPro" id="IPR025857">
    <property type="entry name" value="MacB_PCD"/>
</dbReference>
<evidence type="ECO:0000313" key="11">
    <source>
        <dbReference type="EMBL" id="SEF99032.1"/>
    </source>
</evidence>
<dbReference type="PANTHER" id="PTHR30489:SF0">
    <property type="entry name" value="LIPOPROTEIN-RELEASING SYSTEM TRANSMEMBRANE PROTEIN LOLE"/>
    <property type="match status" value="1"/>
</dbReference>
<dbReference type="InterPro" id="IPR003838">
    <property type="entry name" value="ABC3_permease_C"/>
</dbReference>
<keyword evidence="5 8" id="KW-0812">Transmembrane</keyword>
<gene>
    <name evidence="11" type="ORF">SAMN05444390_1011054</name>
</gene>
<dbReference type="Pfam" id="PF12704">
    <property type="entry name" value="MacB_PCD"/>
    <property type="match status" value="1"/>
</dbReference>
<feature type="domain" description="MacB-like periplasmic core" evidence="10">
    <location>
        <begin position="27"/>
        <end position="225"/>
    </location>
</feature>
<feature type="transmembrane region" description="Helical" evidence="8">
    <location>
        <begin position="316"/>
        <end position="342"/>
    </location>
</feature>
<reference evidence="11 12" key="1">
    <citation type="submission" date="2016-10" db="EMBL/GenBank/DDBJ databases">
        <authorList>
            <person name="de Groot N.N."/>
        </authorList>
    </citation>
    <scope>NUCLEOTIDE SEQUENCE [LARGE SCALE GENOMIC DNA]</scope>
    <source>
        <strain evidence="11 12">DSM 22012</strain>
    </source>
</reference>
<feature type="domain" description="ABC3 transporter permease C-terminal" evidence="9">
    <location>
        <begin position="275"/>
        <end position="408"/>
    </location>
</feature>
<name>A0A1H5WHT7_9GAMM</name>
<evidence type="ECO:0000259" key="9">
    <source>
        <dbReference type="Pfam" id="PF02687"/>
    </source>
</evidence>
<evidence type="ECO:0000256" key="1">
    <source>
        <dbReference type="ARBA" id="ARBA00004651"/>
    </source>
</evidence>
<dbReference type="OrthoDB" id="9808461at2"/>
<dbReference type="NCBIfam" id="TIGR02212">
    <property type="entry name" value="lolCE"/>
    <property type="match status" value="1"/>
</dbReference>
<keyword evidence="7 8" id="KW-0472">Membrane</keyword>
<keyword evidence="12" id="KW-1185">Reference proteome</keyword>
<dbReference type="InterPro" id="IPR011925">
    <property type="entry name" value="LolCE_TM"/>
</dbReference>
<dbReference type="GO" id="GO:0042953">
    <property type="term" value="P:lipoprotein transport"/>
    <property type="evidence" value="ECO:0007669"/>
    <property type="project" value="InterPro"/>
</dbReference>
<evidence type="ECO:0000256" key="8">
    <source>
        <dbReference type="SAM" id="Phobius"/>
    </source>
</evidence>
<protein>
    <submittedName>
        <fullName evidence="11">Lipoprotein-releasing system permease protein</fullName>
    </submittedName>
</protein>
<proteinExistence type="inferred from homology"/>
<evidence type="ECO:0000256" key="3">
    <source>
        <dbReference type="ARBA" id="ARBA00022448"/>
    </source>
</evidence>
<evidence type="ECO:0000256" key="7">
    <source>
        <dbReference type="ARBA" id="ARBA00023136"/>
    </source>
</evidence>
<feature type="transmembrane region" description="Helical" evidence="8">
    <location>
        <begin position="381"/>
        <end position="401"/>
    </location>
</feature>
<keyword evidence="11" id="KW-0449">Lipoprotein</keyword>
<dbReference type="GO" id="GO:0098797">
    <property type="term" value="C:plasma membrane protein complex"/>
    <property type="evidence" value="ECO:0007669"/>
    <property type="project" value="TreeGrafter"/>
</dbReference>
<feature type="transmembrane region" description="Helical" evidence="8">
    <location>
        <begin position="26"/>
        <end position="48"/>
    </location>
</feature>
<keyword evidence="6 8" id="KW-1133">Transmembrane helix</keyword>
<comment type="subcellular location">
    <subcellularLocation>
        <location evidence="1">Cell membrane</location>
        <topology evidence="1">Multi-pass membrane protein</topology>
    </subcellularLocation>
</comment>
<evidence type="ECO:0000313" key="12">
    <source>
        <dbReference type="Proteomes" id="UP000236745"/>
    </source>
</evidence>
<dbReference type="RefSeq" id="WP_104001994.1">
    <property type="nucleotide sequence ID" value="NZ_FNVQ01000001.1"/>
</dbReference>
<comment type="similarity">
    <text evidence="2">Belongs to the ABC-4 integral membrane protein family. LolC/E subfamily.</text>
</comment>
<evidence type="ECO:0000256" key="5">
    <source>
        <dbReference type="ARBA" id="ARBA00022692"/>
    </source>
</evidence>
<keyword evidence="4" id="KW-1003">Cell membrane</keyword>
<dbReference type="EMBL" id="FNVQ01000001">
    <property type="protein sequence ID" value="SEF99032.1"/>
    <property type="molecule type" value="Genomic_DNA"/>
</dbReference>
<evidence type="ECO:0000256" key="4">
    <source>
        <dbReference type="ARBA" id="ARBA00022475"/>
    </source>
</evidence>
<organism evidence="11 12">
    <name type="scientific">Marinobacterium lutimaris</name>
    <dbReference type="NCBI Taxonomy" id="568106"/>
    <lineage>
        <taxon>Bacteria</taxon>
        <taxon>Pseudomonadati</taxon>
        <taxon>Pseudomonadota</taxon>
        <taxon>Gammaproteobacteria</taxon>
        <taxon>Oceanospirillales</taxon>
        <taxon>Oceanospirillaceae</taxon>
        <taxon>Marinobacterium</taxon>
    </lineage>
</organism>
<dbReference type="InterPro" id="IPR051447">
    <property type="entry name" value="Lipoprotein-release_system"/>
</dbReference>
<accession>A0A1H5WHT7</accession>
<evidence type="ECO:0000256" key="2">
    <source>
        <dbReference type="ARBA" id="ARBA00005236"/>
    </source>
</evidence>
<dbReference type="AlphaFoldDB" id="A0A1H5WHT7"/>
<evidence type="ECO:0000256" key="6">
    <source>
        <dbReference type="ARBA" id="ARBA00022989"/>
    </source>
</evidence>
<evidence type="ECO:0000259" key="10">
    <source>
        <dbReference type="Pfam" id="PF12704"/>
    </source>
</evidence>